<evidence type="ECO:0000256" key="2">
    <source>
        <dbReference type="ARBA" id="ARBA00022840"/>
    </source>
</evidence>
<dbReference type="GO" id="GO:0005524">
    <property type="term" value="F:ATP binding"/>
    <property type="evidence" value="ECO:0007669"/>
    <property type="project" value="UniProtKB-KW"/>
</dbReference>
<accession>A0A1Y0IJG8</accession>
<keyword evidence="6" id="KW-1185">Reference proteome</keyword>
<keyword evidence="1" id="KW-0547">Nucleotide-binding</keyword>
<sequence>MTSQAGMAFWDDTTKELLGWPEVLAMLQPLSKAGLRAKREMRPLLPHERMLWQERMDDLCAVRAALDEAAWAKELADGLRAVPEIGALLQLIGQGASLRQVDFFEVKQFLWQGFAVERLLSERGLSFPWWERLAWEELLRKLNPPGDLVPSFALAELTGDAGLVRLRKELALLDEAIFAEKKAQGDRLRERYGRKPGKDGQLIFDKLDGALGAVKQDGDLVLLQETMFEAVFQAAESAQMTVLLQQRETKLAEIEDQETAALQSLVEAFRPHAGAMLNALEALGRLDLTLAKATLAVKWASQAMSTDSFGAASDVLLDADAEHAASAWQNADGSWLLEGGFHPVARRAVEERGGDFTPLSLELTSGTGLITGPNMGGKTVVLKTLGLLQALAQHAMPVPARVFHFQPVERIGMSGGDEQSLQSGLSSFGAEMQRIAALVNAQGRALLLLDEVARTTNPEEGEALAIGLASYLLTTGHIALFASHFPGVTAVPGIQLFRVAGLKSGALDLLTQTNAPDDVLHRLHSAMDYTLLKSRPGDVPKDAVRLAECFGLPQAVLEQTRAVLQRKEGPTT</sequence>
<dbReference type="OrthoDB" id="9777812at2"/>
<dbReference type="Gene3D" id="3.40.50.300">
    <property type="entry name" value="P-loop containing nucleotide triphosphate hydrolases"/>
    <property type="match status" value="1"/>
</dbReference>
<dbReference type="PANTHER" id="PTHR11361">
    <property type="entry name" value="DNA MISMATCH REPAIR PROTEIN MUTS FAMILY MEMBER"/>
    <property type="match status" value="1"/>
</dbReference>
<dbReference type="AlphaFoldDB" id="A0A1Y0IJG8"/>
<dbReference type="InterPro" id="IPR000432">
    <property type="entry name" value="DNA_mismatch_repair_MutS_C"/>
</dbReference>
<dbReference type="PANTHER" id="PTHR11361:SF34">
    <property type="entry name" value="DNA MISMATCH REPAIR PROTEIN MSH1, MITOCHONDRIAL"/>
    <property type="match status" value="1"/>
</dbReference>
<dbReference type="SUPFAM" id="SSF48334">
    <property type="entry name" value="DNA repair protein MutS, domain III"/>
    <property type="match status" value="1"/>
</dbReference>
<protein>
    <recommendedName>
        <fullName evidence="4">DNA mismatch repair proteins mutS family domain-containing protein</fullName>
    </recommendedName>
</protein>
<proteinExistence type="predicted"/>
<dbReference type="GO" id="GO:0140664">
    <property type="term" value="F:ATP-dependent DNA damage sensor activity"/>
    <property type="evidence" value="ECO:0007669"/>
    <property type="project" value="InterPro"/>
</dbReference>
<dbReference type="EMBL" id="CP021434">
    <property type="protein sequence ID" value="ARU60618.1"/>
    <property type="molecule type" value="Genomic_DNA"/>
</dbReference>
<dbReference type="InterPro" id="IPR036187">
    <property type="entry name" value="DNA_mismatch_repair_MutS_sf"/>
</dbReference>
<dbReference type="Pfam" id="PF00488">
    <property type="entry name" value="MutS_V"/>
    <property type="match status" value="1"/>
</dbReference>
<dbReference type="InterPro" id="IPR045076">
    <property type="entry name" value="MutS"/>
</dbReference>
<keyword evidence="3" id="KW-0238">DNA-binding</keyword>
<dbReference type="SMART" id="SM00534">
    <property type="entry name" value="MUTSac"/>
    <property type="match status" value="1"/>
</dbReference>
<dbReference type="SUPFAM" id="SSF52540">
    <property type="entry name" value="P-loop containing nucleoside triphosphate hydrolases"/>
    <property type="match status" value="1"/>
</dbReference>
<evidence type="ECO:0000313" key="5">
    <source>
        <dbReference type="EMBL" id="ARU60618.1"/>
    </source>
</evidence>
<feature type="domain" description="DNA mismatch repair proteins mutS family" evidence="4">
    <location>
        <begin position="365"/>
        <end position="565"/>
    </location>
</feature>
<dbReference type="InterPro" id="IPR027417">
    <property type="entry name" value="P-loop_NTPase"/>
</dbReference>
<keyword evidence="2" id="KW-0067">ATP-binding</keyword>
<evidence type="ECO:0000256" key="3">
    <source>
        <dbReference type="ARBA" id="ARBA00023125"/>
    </source>
</evidence>
<dbReference type="GO" id="GO:0006298">
    <property type="term" value="P:mismatch repair"/>
    <property type="evidence" value="ECO:0007669"/>
    <property type="project" value="InterPro"/>
</dbReference>
<reference evidence="6" key="1">
    <citation type="submission" date="2017-05" db="EMBL/GenBank/DDBJ databases">
        <authorList>
            <person name="Sung H."/>
        </authorList>
    </citation>
    <scope>NUCLEOTIDE SEQUENCE [LARGE SCALE GENOMIC DNA]</scope>
    <source>
        <strain evidence="6">AR23208</strain>
    </source>
</reference>
<dbReference type="Proteomes" id="UP000195437">
    <property type="component" value="Chromosome"/>
</dbReference>
<dbReference type="RefSeq" id="WP_087456010.1">
    <property type="nucleotide sequence ID" value="NZ_CP021434.1"/>
</dbReference>
<evidence type="ECO:0000313" key="6">
    <source>
        <dbReference type="Proteomes" id="UP000195437"/>
    </source>
</evidence>
<evidence type="ECO:0000259" key="4">
    <source>
        <dbReference type="SMART" id="SM00534"/>
    </source>
</evidence>
<evidence type="ECO:0000256" key="1">
    <source>
        <dbReference type="ARBA" id="ARBA00022741"/>
    </source>
</evidence>
<dbReference type="GO" id="GO:0030983">
    <property type="term" value="F:mismatched DNA binding"/>
    <property type="evidence" value="ECO:0007669"/>
    <property type="project" value="InterPro"/>
</dbReference>
<dbReference type="KEGG" id="tum:CBW65_05620"/>
<name>A0A1Y0IJG8_9BACL</name>
<organism evidence="5 6">
    <name type="scientific">Tumebacillus avium</name>
    <dbReference type="NCBI Taxonomy" id="1903704"/>
    <lineage>
        <taxon>Bacteria</taxon>
        <taxon>Bacillati</taxon>
        <taxon>Bacillota</taxon>
        <taxon>Bacilli</taxon>
        <taxon>Bacillales</taxon>
        <taxon>Alicyclobacillaceae</taxon>
        <taxon>Tumebacillus</taxon>
    </lineage>
</organism>
<gene>
    <name evidence="5" type="ORF">CBW65_05620</name>
</gene>